<dbReference type="Pfam" id="PF17100">
    <property type="entry name" value="NACHT_N"/>
    <property type="match status" value="1"/>
</dbReference>
<dbReference type="Pfam" id="PF24883">
    <property type="entry name" value="NPHP3_N"/>
    <property type="match status" value="1"/>
</dbReference>
<reference evidence="6" key="3">
    <citation type="submission" date="2011-03" db="EMBL/GenBank/DDBJ databases">
        <title>Annotation of Magnaporthe poae ATCC 64411.</title>
        <authorList>
            <person name="Ma L.-J."/>
            <person name="Dead R."/>
            <person name="Young S.K."/>
            <person name="Zeng Q."/>
            <person name="Gargeya S."/>
            <person name="Fitzgerald M."/>
            <person name="Haas B."/>
            <person name="Abouelleil A."/>
            <person name="Alvarado L."/>
            <person name="Arachchi H.M."/>
            <person name="Berlin A."/>
            <person name="Brown A."/>
            <person name="Chapman S.B."/>
            <person name="Chen Z."/>
            <person name="Dunbar C."/>
            <person name="Freedman E."/>
            <person name="Gearin G."/>
            <person name="Gellesch M."/>
            <person name="Goldberg J."/>
            <person name="Griggs A."/>
            <person name="Gujja S."/>
            <person name="Heiman D."/>
            <person name="Howarth C."/>
            <person name="Larson L."/>
            <person name="Lui A."/>
            <person name="MacDonald P.J.P."/>
            <person name="Mehta T."/>
            <person name="Montmayeur A."/>
            <person name="Murphy C."/>
            <person name="Neiman D."/>
            <person name="Pearson M."/>
            <person name="Priest M."/>
            <person name="Roberts A."/>
            <person name="Saif S."/>
            <person name="Shea T."/>
            <person name="Shenoy N."/>
            <person name="Sisk P."/>
            <person name="Stolte C."/>
            <person name="Sykes S."/>
            <person name="Yandava C."/>
            <person name="Wortman J."/>
            <person name="Nusbaum C."/>
            <person name="Birren B."/>
        </authorList>
    </citation>
    <scope>NUCLEOTIDE SEQUENCE</scope>
    <source>
        <strain evidence="6">ATCC 64411</strain>
    </source>
</reference>
<dbReference type="OMA" id="NERERCV"/>
<proteinExistence type="predicted"/>
<protein>
    <submittedName>
        <fullName evidence="6 7">Uncharacterized protein</fullName>
    </submittedName>
</protein>
<evidence type="ECO:0000313" key="8">
    <source>
        <dbReference type="Proteomes" id="UP000011715"/>
    </source>
</evidence>
<dbReference type="eggNOG" id="ENOG502RW0E">
    <property type="taxonomic scope" value="Eukaryota"/>
</dbReference>
<accession>A0A0C4DRA0</accession>
<keyword evidence="8" id="KW-1185">Reference proteome</keyword>
<dbReference type="PANTHER" id="PTHR10039">
    <property type="entry name" value="AMELOGENIN"/>
    <property type="match status" value="1"/>
</dbReference>
<feature type="compositionally biased region" description="Basic and acidic residues" evidence="3">
    <location>
        <begin position="1"/>
        <end position="12"/>
    </location>
</feature>
<keyword evidence="1" id="KW-0677">Repeat</keyword>
<gene>
    <name evidence="6" type="ORF">MAPG_02406</name>
</gene>
<dbReference type="EnsemblFungi" id="MAPG_02406T0">
    <property type="protein sequence ID" value="MAPG_02406T0"/>
    <property type="gene ID" value="MAPG_02406"/>
</dbReference>
<evidence type="ECO:0000259" key="4">
    <source>
        <dbReference type="Pfam" id="PF17100"/>
    </source>
</evidence>
<organism evidence="7 8">
    <name type="scientific">Magnaporthiopsis poae (strain ATCC 64411 / 73-15)</name>
    <name type="common">Kentucky bluegrass fungus</name>
    <name type="synonym">Magnaporthe poae</name>
    <dbReference type="NCBI Taxonomy" id="644358"/>
    <lineage>
        <taxon>Eukaryota</taxon>
        <taxon>Fungi</taxon>
        <taxon>Dikarya</taxon>
        <taxon>Ascomycota</taxon>
        <taxon>Pezizomycotina</taxon>
        <taxon>Sordariomycetes</taxon>
        <taxon>Sordariomycetidae</taxon>
        <taxon>Magnaporthales</taxon>
        <taxon>Magnaporthaceae</taxon>
        <taxon>Magnaporthiopsis</taxon>
    </lineage>
</organism>
<dbReference type="SUPFAM" id="SSF48403">
    <property type="entry name" value="Ankyrin repeat"/>
    <property type="match status" value="1"/>
</dbReference>
<evidence type="ECO:0000256" key="2">
    <source>
        <dbReference type="SAM" id="Coils"/>
    </source>
</evidence>
<dbReference type="InterPro" id="IPR027417">
    <property type="entry name" value="P-loop_NTPase"/>
</dbReference>
<dbReference type="Gene3D" id="1.25.40.20">
    <property type="entry name" value="Ankyrin repeat-containing domain"/>
    <property type="match status" value="1"/>
</dbReference>
<dbReference type="InterPro" id="IPR056884">
    <property type="entry name" value="NPHP3-like_N"/>
</dbReference>
<dbReference type="VEuPathDB" id="FungiDB:MAPG_02406"/>
<feature type="domain" description="NWD NACHT-NTPase N-terminal" evidence="4">
    <location>
        <begin position="45"/>
        <end position="223"/>
    </location>
</feature>
<dbReference type="EMBL" id="GL876967">
    <property type="protein sequence ID" value="KLU83344.1"/>
    <property type="molecule type" value="Genomic_DNA"/>
</dbReference>
<feature type="coiled-coil region" evidence="2">
    <location>
        <begin position="1189"/>
        <end position="1216"/>
    </location>
</feature>
<name>A0A0C4DRA0_MAGP6</name>
<dbReference type="AlphaFoldDB" id="A0A0C4DRA0"/>
<feature type="domain" description="Nephrocystin 3-like N-terminal" evidence="5">
    <location>
        <begin position="282"/>
        <end position="458"/>
    </location>
</feature>
<dbReference type="OrthoDB" id="163438at2759"/>
<reference evidence="8" key="2">
    <citation type="submission" date="2010-05" db="EMBL/GenBank/DDBJ databases">
        <title>The genome sequence of Magnaporthe poae strain ATCC 64411.</title>
        <authorList>
            <person name="Ma L.-J."/>
            <person name="Dead R."/>
            <person name="Young S."/>
            <person name="Zeng Q."/>
            <person name="Koehrsen M."/>
            <person name="Alvarado L."/>
            <person name="Berlin A."/>
            <person name="Chapman S.B."/>
            <person name="Chen Z."/>
            <person name="Freedman E."/>
            <person name="Gellesch M."/>
            <person name="Goldberg J."/>
            <person name="Griggs A."/>
            <person name="Gujja S."/>
            <person name="Heilman E.R."/>
            <person name="Heiman D."/>
            <person name="Hepburn T."/>
            <person name="Howarth C."/>
            <person name="Jen D."/>
            <person name="Larson L."/>
            <person name="Mehta T."/>
            <person name="Neiman D."/>
            <person name="Pearson M."/>
            <person name="Roberts A."/>
            <person name="Saif S."/>
            <person name="Shea T."/>
            <person name="Shenoy N."/>
            <person name="Sisk P."/>
            <person name="Stolte C."/>
            <person name="Sykes S."/>
            <person name="Walk T."/>
            <person name="White J."/>
            <person name="Yandava C."/>
            <person name="Haas B."/>
            <person name="Nusbaum C."/>
            <person name="Birren B."/>
        </authorList>
    </citation>
    <scope>NUCLEOTIDE SEQUENCE [LARGE SCALE GENOMIC DNA]</scope>
    <source>
        <strain evidence="8">ATCC 64411 / 73-15</strain>
    </source>
</reference>
<reference evidence="7" key="5">
    <citation type="submission" date="2015-06" db="UniProtKB">
        <authorList>
            <consortium name="EnsemblFungi"/>
        </authorList>
    </citation>
    <scope>IDENTIFICATION</scope>
    <source>
        <strain evidence="7">ATCC 64411</strain>
    </source>
</reference>
<evidence type="ECO:0000313" key="7">
    <source>
        <dbReference type="EnsemblFungi" id="MAPG_02406T0"/>
    </source>
</evidence>
<keyword evidence="2" id="KW-0175">Coiled coil</keyword>
<dbReference type="STRING" id="644358.A0A0C4DRA0"/>
<dbReference type="InterPro" id="IPR031359">
    <property type="entry name" value="NACHT_N"/>
</dbReference>
<evidence type="ECO:0000256" key="3">
    <source>
        <dbReference type="SAM" id="MobiDB-lite"/>
    </source>
</evidence>
<evidence type="ECO:0000256" key="1">
    <source>
        <dbReference type="ARBA" id="ARBA00022737"/>
    </source>
</evidence>
<evidence type="ECO:0000313" key="6">
    <source>
        <dbReference type="EMBL" id="KLU83344.1"/>
    </source>
</evidence>
<dbReference type="Gene3D" id="3.40.50.300">
    <property type="entry name" value="P-loop containing nucleotide triphosphate hydrolases"/>
    <property type="match status" value="1"/>
</dbReference>
<evidence type="ECO:0000259" key="5">
    <source>
        <dbReference type="Pfam" id="PF24883"/>
    </source>
</evidence>
<reference evidence="7" key="4">
    <citation type="journal article" date="2015" name="G3 (Bethesda)">
        <title>Genome sequences of three phytopathogenic species of the Magnaporthaceae family of fungi.</title>
        <authorList>
            <person name="Okagaki L.H."/>
            <person name="Nunes C.C."/>
            <person name="Sailsbery J."/>
            <person name="Clay B."/>
            <person name="Brown D."/>
            <person name="John T."/>
            <person name="Oh Y."/>
            <person name="Young N."/>
            <person name="Fitzgerald M."/>
            <person name="Haas B.J."/>
            <person name="Zeng Q."/>
            <person name="Young S."/>
            <person name="Adiconis X."/>
            <person name="Fan L."/>
            <person name="Levin J.Z."/>
            <person name="Mitchell T.K."/>
            <person name="Okubara P.A."/>
            <person name="Farman M.L."/>
            <person name="Kohn L.M."/>
            <person name="Birren B."/>
            <person name="Ma L.-J."/>
            <person name="Dean R.A."/>
        </authorList>
    </citation>
    <scope>NUCLEOTIDE SEQUENCE</scope>
    <source>
        <strain evidence="7">ATCC 64411 / 73-15</strain>
    </source>
</reference>
<feature type="region of interest" description="Disordered" evidence="3">
    <location>
        <begin position="1"/>
        <end position="38"/>
    </location>
</feature>
<dbReference type="SUPFAM" id="SSF52540">
    <property type="entry name" value="P-loop containing nucleoside triphosphate hydrolases"/>
    <property type="match status" value="1"/>
</dbReference>
<dbReference type="PANTHER" id="PTHR10039:SF17">
    <property type="entry name" value="FUNGAL STAND N-TERMINAL GOODBYE DOMAIN-CONTAINING PROTEIN-RELATED"/>
    <property type="match status" value="1"/>
</dbReference>
<dbReference type="InterPro" id="IPR036770">
    <property type="entry name" value="Ankyrin_rpt-contain_sf"/>
</dbReference>
<dbReference type="Proteomes" id="UP000011715">
    <property type="component" value="Unassembled WGS sequence"/>
</dbReference>
<reference evidence="6" key="1">
    <citation type="submission" date="2010-05" db="EMBL/GenBank/DDBJ databases">
        <title>The Genome Sequence of Magnaporthe poae strain ATCC 64411.</title>
        <authorList>
            <consortium name="The Broad Institute Genome Sequencing Platform"/>
            <consortium name="Broad Institute Genome Sequencing Center for Infectious Disease"/>
            <person name="Ma L.-J."/>
            <person name="Dead R."/>
            <person name="Young S."/>
            <person name="Zeng Q."/>
            <person name="Koehrsen M."/>
            <person name="Alvarado L."/>
            <person name="Berlin A."/>
            <person name="Chapman S.B."/>
            <person name="Chen Z."/>
            <person name="Freedman E."/>
            <person name="Gellesch M."/>
            <person name="Goldberg J."/>
            <person name="Griggs A."/>
            <person name="Gujja S."/>
            <person name="Heilman E.R."/>
            <person name="Heiman D."/>
            <person name="Hepburn T."/>
            <person name="Howarth C."/>
            <person name="Jen D."/>
            <person name="Larson L."/>
            <person name="Mehta T."/>
            <person name="Neiman D."/>
            <person name="Pearson M."/>
            <person name="Roberts A."/>
            <person name="Saif S."/>
            <person name="Shea T."/>
            <person name="Shenoy N."/>
            <person name="Sisk P."/>
            <person name="Stolte C."/>
            <person name="Sykes S."/>
            <person name="Walk T."/>
            <person name="White J."/>
            <person name="Yandava C."/>
            <person name="Haas B."/>
            <person name="Nusbaum C."/>
            <person name="Birren B."/>
        </authorList>
    </citation>
    <scope>NUCLEOTIDE SEQUENCE</scope>
    <source>
        <strain evidence="6">ATCC 64411</strain>
    </source>
</reference>
<sequence>MEQQRRQSRPESVHVQGDGESLLPPGDEDGLTSENDPVSLDRRVVGREEEMRAVTAVRLEKMESKEWKMTWRGNVLKVREQVTGIINVVQRFSGLVGQAASASPEAGLAFSGVCIILELIVADTKEREVAIEGLQNVTHIVARTSILERDYVNDRLKSKEDPESNENFEKALVSLYRAIAFYYMKAACYFARSTPMRTVRGLVAADSWESTLDSIWQADSVLSKLGERLGLSRSLHDLDAVLANLAKKDSKELVRDIAEWLDVKALHGDTSPELPSGRESVGGWLFEDPSYREWEDGGGRQLWIKGTLGTGKSTLVALVLDRMLRQRMQRDVAYFYCSTNPTGSGGGEARRGALDKAEAARILRVILGQLSMSPDRSQVVEEVEEAFEKSTQSGAIGHVPLGLEDAKELLVKVVNSRQVTTIIIDGLNGLLDHYTLLRAIRDVNEMAEPQKLRLLFSSQEIVHLTDFFSSAKTIVTGGDNSLGDMEAFIQARVDAFVKDRPGTLSEDISNNIASVLSKKAEGMFIWAGLCLDKVLNIDNTANQIADEWEKIKGQTFRGPLQDLVQIYDQAYNRTLGVNERERCVADQAAQRVFMWVLSSRGGLQSKQYFALHEGEAGNAPAAKTLRACQNFFKVSESGAITVSHSSVWAYVCLKLAGQVEQFIRPDATSSPKQNEDLLSKSGLAARRIAEERLARECFGMLPWSNRTLGTEEQDPTRPVSKGQTAIFLDYACMHGFDHLFSLGDDNGSLVGLKDLAFSLFDPENTDALRRWVDIYDREDLAAVSQDRASTVGRSKRPDPLYYAIRVAMATQIGDAPAFQPFDLVRSVLNRTDPVSWTGGPAGKPAQLACYLYRPKRDDLGDESLLKEILNSVDINDADEMLGTPLHAAISRRHLPVRKMLLAGYRCDVNVPSKLFGNVVHMALARGAPAFIESLVADHGADFSPSRAQVGLWVRVWEKMRPKLDDLPLLNVERILKKEGLATPIARPRWLVLDRPLAVLQMCVAYNRHATVHFPRAGAAMPPGSALTVAPGDGKSGTRGEYTRTTGLEDGGFVPLNLTWILLNTLAPRFQDIGSQISDIVCHHEKFVQRHRVGDNEIDLSETLSDVFAHAVITLVEIHSQMSSRFHKKPNVALQSYLESFSSPRSLFDSRMSQLHKMHKQASELEERATATTETARLLSDAHEPILSAIDAMRREMRETREQVAQLAATVQTLLDLQQKAAEPGT</sequence>
<dbReference type="EMBL" id="ADBL01000601">
    <property type="status" value="NOT_ANNOTATED_CDS"/>
    <property type="molecule type" value="Genomic_DNA"/>
</dbReference>